<evidence type="ECO:0000313" key="13">
    <source>
        <dbReference type="Proteomes" id="UP001172911"/>
    </source>
</evidence>
<evidence type="ECO:0000256" key="4">
    <source>
        <dbReference type="ARBA" id="ARBA00023015"/>
    </source>
</evidence>
<dbReference type="SMART" id="SM00448">
    <property type="entry name" value="REC"/>
    <property type="match status" value="1"/>
</dbReference>
<dbReference type="Gene3D" id="3.40.50.2300">
    <property type="match status" value="1"/>
</dbReference>
<feature type="DNA-binding region" description="OmpR/PhoB-type" evidence="9">
    <location>
        <begin position="125"/>
        <end position="223"/>
    </location>
</feature>
<dbReference type="PANTHER" id="PTHR48111">
    <property type="entry name" value="REGULATOR OF RPOS"/>
    <property type="match status" value="1"/>
</dbReference>
<dbReference type="CDD" id="cd00383">
    <property type="entry name" value="trans_reg_C"/>
    <property type="match status" value="1"/>
</dbReference>
<comment type="function">
    <text evidence="7">May play the central regulatory role in sporulation. It may be an element of the effector pathway responsible for the activation of sporulation genes in response to nutritional stress. Spo0A may act in concert with spo0H (a sigma factor) to control the expression of some genes that are critical to the sporulation process.</text>
</comment>
<keyword evidence="6" id="KW-0804">Transcription</keyword>
<dbReference type="PROSITE" id="PS50110">
    <property type="entry name" value="RESPONSE_REGULATORY"/>
    <property type="match status" value="1"/>
</dbReference>
<dbReference type="EMBL" id="JARPTC010000002">
    <property type="protein sequence ID" value="MDO7785888.1"/>
    <property type="molecule type" value="Genomic_DNA"/>
</dbReference>
<evidence type="ECO:0000256" key="6">
    <source>
        <dbReference type="ARBA" id="ARBA00023163"/>
    </source>
</evidence>
<proteinExistence type="predicted"/>
<dbReference type="SUPFAM" id="SSF46894">
    <property type="entry name" value="C-terminal effector domain of the bipartite response regulators"/>
    <property type="match status" value="1"/>
</dbReference>
<evidence type="ECO:0000256" key="2">
    <source>
        <dbReference type="ARBA" id="ARBA00022553"/>
    </source>
</evidence>
<dbReference type="PANTHER" id="PTHR48111:SF1">
    <property type="entry name" value="TWO-COMPONENT RESPONSE REGULATOR ORR33"/>
    <property type="match status" value="1"/>
</dbReference>
<feature type="modified residue" description="4-aspartylphosphate" evidence="8">
    <location>
        <position position="51"/>
    </location>
</feature>
<evidence type="ECO:0000256" key="8">
    <source>
        <dbReference type="PROSITE-ProRule" id="PRU00169"/>
    </source>
</evidence>
<feature type="domain" description="OmpR/PhoB-type" evidence="11">
    <location>
        <begin position="125"/>
        <end position="223"/>
    </location>
</feature>
<dbReference type="InterPro" id="IPR001789">
    <property type="entry name" value="Sig_transdc_resp-reg_receiver"/>
</dbReference>
<organism evidence="12 13">
    <name type="scientific">Desulforamulus aquiferis</name>
    <dbReference type="NCBI Taxonomy" id="1397668"/>
    <lineage>
        <taxon>Bacteria</taxon>
        <taxon>Bacillati</taxon>
        <taxon>Bacillota</taxon>
        <taxon>Clostridia</taxon>
        <taxon>Eubacteriales</taxon>
        <taxon>Peptococcaceae</taxon>
        <taxon>Desulforamulus</taxon>
    </lineage>
</organism>
<dbReference type="InterPro" id="IPR001867">
    <property type="entry name" value="OmpR/PhoB-type_DNA-bd"/>
</dbReference>
<dbReference type="GO" id="GO:0006355">
    <property type="term" value="P:regulation of DNA-templated transcription"/>
    <property type="evidence" value="ECO:0007669"/>
    <property type="project" value="InterPro"/>
</dbReference>
<dbReference type="RefSeq" id="WP_304540567.1">
    <property type="nucleotide sequence ID" value="NZ_JARPTC010000002.1"/>
</dbReference>
<dbReference type="GO" id="GO:0000976">
    <property type="term" value="F:transcription cis-regulatory region binding"/>
    <property type="evidence" value="ECO:0007669"/>
    <property type="project" value="TreeGrafter"/>
</dbReference>
<comment type="caution">
    <text evidence="12">The sequence shown here is derived from an EMBL/GenBank/DDBJ whole genome shotgun (WGS) entry which is preliminary data.</text>
</comment>
<evidence type="ECO:0000313" key="12">
    <source>
        <dbReference type="EMBL" id="MDO7785888.1"/>
    </source>
</evidence>
<dbReference type="PROSITE" id="PS51755">
    <property type="entry name" value="OMPR_PHOB"/>
    <property type="match status" value="1"/>
</dbReference>
<dbReference type="GO" id="GO:0005829">
    <property type="term" value="C:cytosol"/>
    <property type="evidence" value="ECO:0007669"/>
    <property type="project" value="TreeGrafter"/>
</dbReference>
<dbReference type="SMART" id="SM00862">
    <property type="entry name" value="Trans_reg_C"/>
    <property type="match status" value="1"/>
</dbReference>
<dbReference type="GO" id="GO:0032993">
    <property type="term" value="C:protein-DNA complex"/>
    <property type="evidence" value="ECO:0007669"/>
    <property type="project" value="TreeGrafter"/>
</dbReference>
<keyword evidence="2 8" id="KW-0597">Phosphoprotein</keyword>
<dbReference type="InterPro" id="IPR011006">
    <property type="entry name" value="CheY-like_superfamily"/>
</dbReference>
<evidence type="ECO:0000259" key="10">
    <source>
        <dbReference type="PROSITE" id="PS50110"/>
    </source>
</evidence>
<dbReference type="CDD" id="cd17625">
    <property type="entry name" value="REC_OmpR_DrrD-like"/>
    <property type="match status" value="1"/>
</dbReference>
<gene>
    <name evidence="12" type="ORF">P6N53_01430</name>
</gene>
<dbReference type="AlphaFoldDB" id="A0AAW7Z7K5"/>
<keyword evidence="13" id="KW-1185">Reference proteome</keyword>
<keyword evidence="4" id="KW-0805">Transcription regulation</keyword>
<dbReference type="Pfam" id="PF00072">
    <property type="entry name" value="Response_reg"/>
    <property type="match status" value="1"/>
</dbReference>
<keyword evidence="3" id="KW-0902">Two-component regulatory system</keyword>
<dbReference type="Gene3D" id="6.10.250.690">
    <property type="match status" value="1"/>
</dbReference>
<accession>A0AAW7Z7K5</accession>
<evidence type="ECO:0000256" key="7">
    <source>
        <dbReference type="ARBA" id="ARBA00024867"/>
    </source>
</evidence>
<protein>
    <recommendedName>
        <fullName evidence="1">Stage 0 sporulation protein A homolog</fullName>
    </recommendedName>
</protein>
<dbReference type="FunFam" id="3.40.50.2300:FF:000001">
    <property type="entry name" value="DNA-binding response regulator PhoB"/>
    <property type="match status" value="1"/>
</dbReference>
<dbReference type="Proteomes" id="UP001172911">
    <property type="component" value="Unassembled WGS sequence"/>
</dbReference>
<dbReference type="InterPro" id="IPR036388">
    <property type="entry name" value="WH-like_DNA-bd_sf"/>
</dbReference>
<evidence type="ECO:0000256" key="3">
    <source>
        <dbReference type="ARBA" id="ARBA00023012"/>
    </source>
</evidence>
<dbReference type="InterPro" id="IPR016032">
    <property type="entry name" value="Sig_transdc_resp-reg_C-effctor"/>
</dbReference>
<dbReference type="InterPro" id="IPR039420">
    <property type="entry name" value="WalR-like"/>
</dbReference>
<dbReference type="GO" id="GO:0000156">
    <property type="term" value="F:phosphorelay response regulator activity"/>
    <property type="evidence" value="ECO:0007669"/>
    <property type="project" value="TreeGrafter"/>
</dbReference>
<reference evidence="12" key="1">
    <citation type="journal article" date="2023" name="J. Hazard. Mater.">
        <title>Anaerobic biodegradation of pyrene and benzo[a]pyrene by a new sulfate-reducing Desulforamulus aquiferis strain DSA.</title>
        <authorList>
            <person name="Zhang Z."/>
            <person name="Sun J."/>
            <person name="Gong X."/>
            <person name="Wang C."/>
            <person name="Wang H."/>
        </authorList>
    </citation>
    <scope>NUCLEOTIDE SEQUENCE</scope>
    <source>
        <strain evidence="12">DSA</strain>
    </source>
</reference>
<evidence type="ECO:0000256" key="9">
    <source>
        <dbReference type="PROSITE-ProRule" id="PRU01091"/>
    </source>
</evidence>
<evidence type="ECO:0000259" key="11">
    <source>
        <dbReference type="PROSITE" id="PS51755"/>
    </source>
</evidence>
<reference evidence="12" key="2">
    <citation type="submission" date="2023-03" db="EMBL/GenBank/DDBJ databases">
        <authorList>
            <person name="Zhang Z."/>
        </authorList>
    </citation>
    <scope>NUCLEOTIDE SEQUENCE</scope>
    <source>
        <strain evidence="12">DSA</strain>
    </source>
</reference>
<dbReference type="Gene3D" id="1.10.10.10">
    <property type="entry name" value="Winged helix-like DNA-binding domain superfamily/Winged helix DNA-binding domain"/>
    <property type="match status" value="1"/>
</dbReference>
<sequence length="228" mass="25978">MRILMVEDEKYMAEAIAQVLKKNNYSVDLVHNGEDGLDFGLSGIYDIIILDIMLPKMNGINILRELRRKGIEVPVILLTARGETEDKVIGLDSGADDYLAKPFHSDELLARLRALGRRKTELINDGILKFGDIRLNPHTLILNCENRETKLTLKESQLLELLIKRNNMIISKENIIEKLWGYDTDAEDNRVEIHVSLLRKKLNNLESGVSIRTIRGAGYVLKSVEDRE</sequence>
<evidence type="ECO:0000256" key="5">
    <source>
        <dbReference type="ARBA" id="ARBA00023125"/>
    </source>
</evidence>
<dbReference type="Pfam" id="PF00486">
    <property type="entry name" value="Trans_reg_C"/>
    <property type="match status" value="1"/>
</dbReference>
<dbReference type="SUPFAM" id="SSF52172">
    <property type="entry name" value="CheY-like"/>
    <property type="match status" value="1"/>
</dbReference>
<name>A0AAW7Z7K5_9FIRM</name>
<keyword evidence="5 9" id="KW-0238">DNA-binding</keyword>
<evidence type="ECO:0000256" key="1">
    <source>
        <dbReference type="ARBA" id="ARBA00018672"/>
    </source>
</evidence>
<feature type="domain" description="Response regulatory" evidence="10">
    <location>
        <begin position="2"/>
        <end position="116"/>
    </location>
</feature>